<dbReference type="Pfam" id="PF00293">
    <property type="entry name" value="NUDIX"/>
    <property type="match status" value="1"/>
</dbReference>
<dbReference type="OrthoDB" id="67499at2"/>
<dbReference type="EMBL" id="BJFL01000004">
    <property type="protein sequence ID" value="GDY29749.1"/>
    <property type="molecule type" value="Genomic_DNA"/>
</dbReference>
<keyword evidence="3" id="KW-1185">Reference proteome</keyword>
<dbReference type="AlphaFoldDB" id="A0A4D4J571"/>
<comment type="caution">
    <text evidence="2">The sequence shown here is derived from an EMBL/GenBank/DDBJ whole genome shotgun (WGS) entry which is preliminary data.</text>
</comment>
<feature type="domain" description="Nudix hydrolase" evidence="1">
    <location>
        <begin position="27"/>
        <end position="166"/>
    </location>
</feature>
<dbReference type="RefSeq" id="WP_137812910.1">
    <property type="nucleotide sequence ID" value="NZ_BJFL01000004.1"/>
</dbReference>
<sequence length="216" mass="24638">MKLIDIFNDRYEHVGVEDKKAAHVQGLWHRTFSCLAFNPIARRVLLQKKAPGRYSFDRPDYADITVGGHYQAGEMIPDGVREVHEELGLPVAYADLHPIGLRQTAVTLAADYIEREFQHWHLLPLDLELEAIPLADAEVSGLVELDLDHAIEMADGVRDDAPARYATRSPEGMAYTEATLGRSDLIPNYLKLDQLYIRIFVAARRYRSGEREHLFW</sequence>
<evidence type="ECO:0000259" key="1">
    <source>
        <dbReference type="PROSITE" id="PS51462"/>
    </source>
</evidence>
<evidence type="ECO:0000313" key="3">
    <source>
        <dbReference type="Proteomes" id="UP000298860"/>
    </source>
</evidence>
<dbReference type="PROSITE" id="PS51462">
    <property type="entry name" value="NUDIX"/>
    <property type="match status" value="1"/>
</dbReference>
<dbReference type="InterPro" id="IPR000086">
    <property type="entry name" value="NUDIX_hydrolase_dom"/>
</dbReference>
<dbReference type="Gene3D" id="3.90.79.10">
    <property type="entry name" value="Nucleoside Triphosphate Pyrophosphohydrolase"/>
    <property type="match status" value="1"/>
</dbReference>
<dbReference type="CDD" id="cd04692">
    <property type="entry name" value="NUDIX_Hydrolase"/>
    <property type="match status" value="1"/>
</dbReference>
<dbReference type="InterPro" id="IPR015797">
    <property type="entry name" value="NUDIX_hydrolase-like_dom_sf"/>
</dbReference>
<accession>A0A4D4J571</accession>
<dbReference type="SUPFAM" id="SSF55811">
    <property type="entry name" value="Nudix"/>
    <property type="match status" value="1"/>
</dbReference>
<evidence type="ECO:0000313" key="2">
    <source>
        <dbReference type="EMBL" id="GDY29749.1"/>
    </source>
</evidence>
<reference evidence="3" key="1">
    <citation type="submission" date="2019-04" db="EMBL/GenBank/DDBJ databases">
        <title>Draft genome sequence of Pseudonocardiaceae bacterium SL3-2-4.</title>
        <authorList>
            <person name="Ningsih F."/>
            <person name="Yokota A."/>
            <person name="Sakai Y."/>
            <person name="Nanatani K."/>
            <person name="Yabe S."/>
            <person name="Oetari A."/>
            <person name="Sjamsuridzal W."/>
        </authorList>
    </citation>
    <scope>NUCLEOTIDE SEQUENCE [LARGE SCALE GENOMIC DNA]</scope>
    <source>
        <strain evidence="3">SL3-2-4</strain>
    </source>
</reference>
<proteinExistence type="predicted"/>
<dbReference type="Proteomes" id="UP000298860">
    <property type="component" value="Unassembled WGS sequence"/>
</dbReference>
<gene>
    <name evidence="2" type="ORF">GTS_13820</name>
</gene>
<name>A0A4D4J571_9PSEU</name>
<organism evidence="2 3">
    <name type="scientific">Gandjariella thermophila</name>
    <dbReference type="NCBI Taxonomy" id="1931992"/>
    <lineage>
        <taxon>Bacteria</taxon>
        <taxon>Bacillati</taxon>
        <taxon>Actinomycetota</taxon>
        <taxon>Actinomycetes</taxon>
        <taxon>Pseudonocardiales</taxon>
        <taxon>Pseudonocardiaceae</taxon>
        <taxon>Gandjariella</taxon>
    </lineage>
</organism>
<protein>
    <recommendedName>
        <fullName evidence="1">Nudix hydrolase domain-containing protein</fullName>
    </recommendedName>
</protein>